<reference evidence="2 3" key="1">
    <citation type="submission" date="2024-09" db="EMBL/GenBank/DDBJ databases">
        <authorList>
            <person name="Sun Q."/>
            <person name="Mori K."/>
        </authorList>
    </citation>
    <scope>NUCLEOTIDE SEQUENCE [LARGE SCALE GENOMIC DNA]</scope>
    <source>
        <strain evidence="2 3">JCM 10918</strain>
    </source>
</reference>
<sequence length="391" mass="43692">MHEHNDMPPNGPAAQRQDAIDVNDFVFAATGARVRRLTLPNGEHWFPAVDLASRLGYANTRQALHMHVSEDLQSTLREIAQGVCTGDTLSKLADHRLQKSMKMVNLQGLIQMVNGCTKPECEPFKRWVSEVIATVQRDGSYSLDPAPVQPPPGGGTAYTMPPDVAEALVRLEERSLRTDEEWAAFQARYLEEQRRGNDLRAAAHEVQAGHLEEHRRGNDLRAASHGVQARFVEEQRRGNDLHEASYRLQARLLEEQRRANDLREATYRVQSSMADALGRLADTLDRVAGRVVTEGAPRDTAEEERPSVTPQQLLALWRTRNLVVTDDVHAVAAYLAPALVRGPVRCRPEEIAARTGLPVERVRDCLRMLLKRGCMRQTDCGEDGAVVYVLP</sequence>
<dbReference type="PROSITE" id="PS51750">
    <property type="entry name" value="BRO_N"/>
    <property type="match status" value="1"/>
</dbReference>
<evidence type="ECO:0000313" key="3">
    <source>
        <dbReference type="Proteomes" id="UP001589703"/>
    </source>
</evidence>
<keyword evidence="3" id="KW-1185">Reference proteome</keyword>
<organism evidence="2 3">
    <name type="scientific">Streptomyces thermocoprophilus</name>
    <dbReference type="NCBI Taxonomy" id="78356"/>
    <lineage>
        <taxon>Bacteria</taxon>
        <taxon>Bacillati</taxon>
        <taxon>Actinomycetota</taxon>
        <taxon>Actinomycetes</taxon>
        <taxon>Kitasatosporales</taxon>
        <taxon>Streptomycetaceae</taxon>
        <taxon>Streptomyces</taxon>
    </lineage>
</organism>
<dbReference type="InterPro" id="IPR003497">
    <property type="entry name" value="BRO_N_domain"/>
</dbReference>
<dbReference type="RefSeq" id="WP_385859759.1">
    <property type="nucleotide sequence ID" value="NZ_JBHMAR010000040.1"/>
</dbReference>
<gene>
    <name evidence="2" type="ORF">ACFFRO_23815</name>
</gene>
<evidence type="ECO:0000259" key="1">
    <source>
        <dbReference type="PROSITE" id="PS51750"/>
    </source>
</evidence>
<feature type="domain" description="Bro-N" evidence="1">
    <location>
        <begin position="19"/>
        <end position="139"/>
    </location>
</feature>
<accession>A0ABV5VK85</accession>
<comment type="caution">
    <text evidence="2">The sequence shown here is derived from an EMBL/GenBank/DDBJ whole genome shotgun (WGS) entry which is preliminary data.</text>
</comment>
<dbReference type="EMBL" id="JBHMAR010000040">
    <property type="protein sequence ID" value="MFB9738117.1"/>
    <property type="molecule type" value="Genomic_DNA"/>
</dbReference>
<protein>
    <submittedName>
        <fullName evidence="2">BRO family protein</fullName>
    </submittedName>
</protein>
<dbReference type="PANTHER" id="PTHR36180:SF2">
    <property type="entry name" value="BRO FAMILY PROTEIN"/>
    <property type="match status" value="1"/>
</dbReference>
<dbReference type="PANTHER" id="PTHR36180">
    <property type="entry name" value="DNA-BINDING PROTEIN-RELATED-RELATED"/>
    <property type="match status" value="1"/>
</dbReference>
<dbReference type="Proteomes" id="UP001589703">
    <property type="component" value="Unassembled WGS sequence"/>
</dbReference>
<dbReference type="SMART" id="SM01040">
    <property type="entry name" value="Bro-N"/>
    <property type="match status" value="1"/>
</dbReference>
<proteinExistence type="predicted"/>
<evidence type="ECO:0000313" key="2">
    <source>
        <dbReference type="EMBL" id="MFB9738117.1"/>
    </source>
</evidence>
<name>A0ABV5VK85_9ACTN</name>
<dbReference type="Pfam" id="PF02498">
    <property type="entry name" value="Bro-N"/>
    <property type="match status" value="1"/>
</dbReference>